<evidence type="ECO:0000256" key="7">
    <source>
        <dbReference type="ARBA" id="ARBA00022691"/>
    </source>
</evidence>
<evidence type="ECO:0000256" key="6">
    <source>
        <dbReference type="ARBA" id="ARBA00022679"/>
    </source>
</evidence>
<comment type="subcellular location">
    <subcellularLocation>
        <location evidence="1">Cytoplasm</location>
    </subcellularLocation>
</comment>
<dbReference type="Pfam" id="PF01135">
    <property type="entry name" value="PCMT"/>
    <property type="match status" value="1"/>
</dbReference>
<proteinExistence type="inferred from homology"/>
<keyword evidence="6" id="KW-0808">Transferase</keyword>
<dbReference type="EC" id="2.1.1.77" evidence="3"/>
<keyword evidence="5" id="KW-0489">Methyltransferase</keyword>
<evidence type="ECO:0000256" key="3">
    <source>
        <dbReference type="ARBA" id="ARBA00011890"/>
    </source>
</evidence>
<dbReference type="HAMAP" id="MF_00090">
    <property type="entry name" value="PIMT"/>
    <property type="match status" value="1"/>
</dbReference>
<evidence type="ECO:0000256" key="5">
    <source>
        <dbReference type="ARBA" id="ARBA00022603"/>
    </source>
</evidence>
<evidence type="ECO:0000256" key="1">
    <source>
        <dbReference type="ARBA" id="ARBA00004496"/>
    </source>
</evidence>
<dbReference type="PANTHER" id="PTHR11579">
    <property type="entry name" value="PROTEIN-L-ISOASPARTATE O-METHYLTRANSFERASE"/>
    <property type="match status" value="1"/>
</dbReference>
<organism evidence="8">
    <name type="scientific">marine metagenome</name>
    <dbReference type="NCBI Taxonomy" id="408172"/>
    <lineage>
        <taxon>unclassified sequences</taxon>
        <taxon>metagenomes</taxon>
        <taxon>ecological metagenomes</taxon>
    </lineage>
</organism>
<sequence length="232" mass="26154">MAVPKFITEEAPEVGVDCHQKPARTKERLEMVSSQIEARGVRSPRVLEAMRKVERHRFIPPDDQAFAYRDGPVPIGQGQTISQPYIVACMTEMLEPKPSDRVLEIGTGSGYQTAVLAELVAEVRTVENVKRLAKRAETVLNQMDYENIRLRLGDGHQGWPEAAPFDKVIVTAAPAKLPKVLLDQLKPGGRMIVPVGRWRQELVLIHHTPDGCRRERLMPVRFVPMVKRLNLD</sequence>
<dbReference type="AlphaFoldDB" id="A0A381TW29"/>
<dbReference type="Gene3D" id="3.40.50.150">
    <property type="entry name" value="Vaccinia Virus protein VP39"/>
    <property type="match status" value="1"/>
</dbReference>
<keyword evidence="4" id="KW-0963">Cytoplasm</keyword>
<accession>A0A381TW29</accession>
<evidence type="ECO:0000256" key="4">
    <source>
        <dbReference type="ARBA" id="ARBA00022490"/>
    </source>
</evidence>
<evidence type="ECO:0000256" key="2">
    <source>
        <dbReference type="ARBA" id="ARBA00005369"/>
    </source>
</evidence>
<name>A0A381TW29_9ZZZZ</name>
<dbReference type="FunFam" id="3.40.50.150:FF:000010">
    <property type="entry name" value="Protein-L-isoaspartate O-methyltransferase"/>
    <property type="match status" value="1"/>
</dbReference>
<dbReference type="GO" id="GO:0004719">
    <property type="term" value="F:protein-L-isoaspartate (D-aspartate) O-methyltransferase activity"/>
    <property type="evidence" value="ECO:0007669"/>
    <property type="project" value="UniProtKB-EC"/>
</dbReference>
<dbReference type="GO" id="GO:0032259">
    <property type="term" value="P:methylation"/>
    <property type="evidence" value="ECO:0007669"/>
    <property type="project" value="UniProtKB-KW"/>
</dbReference>
<gene>
    <name evidence="8" type="ORF">METZ01_LOCUS73096</name>
</gene>
<dbReference type="CDD" id="cd02440">
    <property type="entry name" value="AdoMet_MTases"/>
    <property type="match status" value="1"/>
</dbReference>
<dbReference type="SUPFAM" id="SSF53335">
    <property type="entry name" value="S-adenosyl-L-methionine-dependent methyltransferases"/>
    <property type="match status" value="1"/>
</dbReference>
<protein>
    <recommendedName>
        <fullName evidence="3">protein-L-isoaspartate(D-aspartate) O-methyltransferase</fullName>
        <ecNumber evidence="3">2.1.1.77</ecNumber>
    </recommendedName>
</protein>
<evidence type="ECO:0000313" key="8">
    <source>
        <dbReference type="EMBL" id="SVA20242.1"/>
    </source>
</evidence>
<comment type="similarity">
    <text evidence="2">Belongs to the methyltransferase superfamily. L-isoaspartyl/D-aspartyl protein methyltransferase family.</text>
</comment>
<reference evidence="8" key="1">
    <citation type="submission" date="2018-05" db="EMBL/GenBank/DDBJ databases">
        <authorList>
            <person name="Lanie J.A."/>
            <person name="Ng W.-L."/>
            <person name="Kazmierczak K.M."/>
            <person name="Andrzejewski T.M."/>
            <person name="Davidsen T.M."/>
            <person name="Wayne K.J."/>
            <person name="Tettelin H."/>
            <person name="Glass J.I."/>
            <person name="Rusch D."/>
            <person name="Podicherti R."/>
            <person name="Tsui H.-C.T."/>
            <person name="Winkler M.E."/>
        </authorList>
    </citation>
    <scope>NUCLEOTIDE SEQUENCE</scope>
</reference>
<dbReference type="NCBIfam" id="TIGR00080">
    <property type="entry name" value="pimt"/>
    <property type="match status" value="1"/>
</dbReference>
<dbReference type="InterPro" id="IPR000682">
    <property type="entry name" value="PCMT"/>
</dbReference>
<dbReference type="EMBL" id="UINC01005272">
    <property type="protein sequence ID" value="SVA20242.1"/>
    <property type="molecule type" value="Genomic_DNA"/>
</dbReference>
<dbReference type="InterPro" id="IPR029063">
    <property type="entry name" value="SAM-dependent_MTases_sf"/>
</dbReference>
<dbReference type="GO" id="GO:0005737">
    <property type="term" value="C:cytoplasm"/>
    <property type="evidence" value="ECO:0007669"/>
    <property type="project" value="UniProtKB-SubCell"/>
</dbReference>
<keyword evidence="7" id="KW-0949">S-adenosyl-L-methionine</keyword>
<dbReference type="NCBIfam" id="NF001453">
    <property type="entry name" value="PRK00312.1"/>
    <property type="match status" value="1"/>
</dbReference>
<dbReference type="PANTHER" id="PTHR11579:SF0">
    <property type="entry name" value="PROTEIN-L-ISOASPARTATE(D-ASPARTATE) O-METHYLTRANSFERASE"/>
    <property type="match status" value="1"/>
</dbReference>